<comment type="similarity">
    <text evidence="1 7">Belongs to the activator 1 small subunits family. RfcL subfamily.</text>
</comment>
<dbReference type="GO" id="GO:0016887">
    <property type="term" value="F:ATP hydrolysis activity"/>
    <property type="evidence" value="ECO:0007669"/>
    <property type="project" value="InterPro"/>
</dbReference>
<gene>
    <name evidence="7" type="primary">rfcL</name>
    <name evidence="10" type="ORF">HY544_04125</name>
</gene>
<dbReference type="Proteomes" id="UP000732298">
    <property type="component" value="Unassembled WGS sequence"/>
</dbReference>
<evidence type="ECO:0000313" key="11">
    <source>
        <dbReference type="Proteomes" id="UP000732298"/>
    </source>
</evidence>
<dbReference type="Gene3D" id="3.40.50.300">
    <property type="entry name" value="P-loop containing nucleotide triphosphate hydrolases"/>
    <property type="match status" value="1"/>
</dbReference>
<keyword evidence="5 7" id="KW-0067">ATP-binding</keyword>
<dbReference type="InterPro" id="IPR023935">
    <property type="entry name" value="Rep_factor-C_lsu"/>
</dbReference>
<comment type="caution">
    <text evidence="10">The sequence shown here is derived from an EMBL/GenBank/DDBJ whole genome shotgun (WGS) entry which is preliminary data.</text>
</comment>
<dbReference type="Gene3D" id="1.10.8.60">
    <property type="match status" value="1"/>
</dbReference>
<feature type="region of interest" description="Disordered" evidence="8">
    <location>
        <begin position="425"/>
        <end position="459"/>
    </location>
</feature>
<organism evidence="10 11">
    <name type="scientific">Candidatus Iainarchaeum sp</name>
    <dbReference type="NCBI Taxonomy" id="3101447"/>
    <lineage>
        <taxon>Archaea</taxon>
        <taxon>Candidatus Iainarchaeota</taxon>
        <taxon>Candidatus Iainarchaeia</taxon>
        <taxon>Candidatus Iainarchaeales</taxon>
        <taxon>Candidatus Iainarchaeaceae</taxon>
        <taxon>Candidatus Iainarchaeum</taxon>
    </lineage>
</organism>
<dbReference type="NCBIfam" id="NF003229">
    <property type="entry name" value="PRK04195.1-5"/>
    <property type="match status" value="1"/>
</dbReference>
<dbReference type="InterPro" id="IPR047854">
    <property type="entry name" value="RFC_lid"/>
</dbReference>
<dbReference type="AlphaFoldDB" id="A0A8T3YJG4"/>
<dbReference type="GO" id="GO:0006260">
    <property type="term" value="P:DNA replication"/>
    <property type="evidence" value="ECO:0007669"/>
    <property type="project" value="UniProtKB-UniRule"/>
</dbReference>
<dbReference type="PANTHER" id="PTHR23389:SF6">
    <property type="entry name" value="REPLICATION FACTOR C SUBUNIT 1"/>
    <property type="match status" value="1"/>
</dbReference>
<evidence type="ECO:0000313" key="10">
    <source>
        <dbReference type="EMBL" id="MBI4210664.1"/>
    </source>
</evidence>
<dbReference type="InterPro" id="IPR025662">
    <property type="entry name" value="Sigma_54_int_dom_ATP-bd_1"/>
</dbReference>
<dbReference type="CDD" id="cd00009">
    <property type="entry name" value="AAA"/>
    <property type="match status" value="1"/>
</dbReference>
<dbReference type="SMART" id="SM00382">
    <property type="entry name" value="AAA"/>
    <property type="match status" value="1"/>
</dbReference>
<reference evidence="10" key="1">
    <citation type="submission" date="2020-07" db="EMBL/GenBank/DDBJ databases">
        <title>Huge and variable diversity of episymbiotic CPR bacteria and DPANN archaea in groundwater ecosystems.</title>
        <authorList>
            <person name="He C.Y."/>
            <person name="Keren R."/>
            <person name="Whittaker M."/>
            <person name="Farag I.F."/>
            <person name="Doudna J."/>
            <person name="Cate J.H.D."/>
            <person name="Banfield J.F."/>
        </authorList>
    </citation>
    <scope>NUCLEOTIDE SEQUENCE</scope>
    <source>
        <strain evidence="10">NC_groundwater_1296_Ag_S-0.2um_52_80</strain>
    </source>
</reference>
<dbReference type="GO" id="GO:0003689">
    <property type="term" value="F:DNA clamp loader activity"/>
    <property type="evidence" value="ECO:0007669"/>
    <property type="project" value="UniProtKB-UniRule"/>
</dbReference>
<evidence type="ECO:0000256" key="1">
    <source>
        <dbReference type="ARBA" id="ARBA00006878"/>
    </source>
</evidence>
<evidence type="ECO:0000256" key="6">
    <source>
        <dbReference type="ARBA" id="ARBA00032141"/>
    </source>
</evidence>
<proteinExistence type="inferred from homology"/>
<evidence type="ECO:0000256" key="3">
    <source>
        <dbReference type="ARBA" id="ARBA00022705"/>
    </source>
</evidence>
<comment type="subunit">
    <text evidence="7">Heteromultimer composed of small subunits (RfcS) and large subunits (RfcL).</text>
</comment>
<evidence type="ECO:0000259" key="9">
    <source>
        <dbReference type="SMART" id="SM00382"/>
    </source>
</evidence>
<dbReference type="HAMAP" id="MF_01508">
    <property type="entry name" value="RfcL"/>
    <property type="match status" value="1"/>
</dbReference>
<comment type="function">
    <text evidence="7">Part of the RFC clamp loader complex which loads the PCNA sliding clamp onto DNA.</text>
</comment>
<name>A0A8T3YJG4_9ARCH</name>
<dbReference type="PROSITE" id="PS00675">
    <property type="entry name" value="SIGMA54_INTERACT_1"/>
    <property type="match status" value="1"/>
</dbReference>
<accession>A0A8T3YJG4</accession>
<comment type="caution">
    <text evidence="7">Lacks conserved residue(s) required for the propagation of feature annotation.</text>
</comment>
<dbReference type="GO" id="GO:0005524">
    <property type="term" value="F:ATP binding"/>
    <property type="evidence" value="ECO:0007669"/>
    <property type="project" value="UniProtKB-UniRule"/>
</dbReference>
<dbReference type="Pfam" id="PF00004">
    <property type="entry name" value="AAA"/>
    <property type="match status" value="1"/>
</dbReference>
<evidence type="ECO:0000256" key="7">
    <source>
        <dbReference type="HAMAP-Rule" id="MF_01508"/>
    </source>
</evidence>
<sequence length="459" mass="50205">MSQLWPEKYFPKSAAEFIGNSEIVEQAFAWAKKWDSGERQPPLLLWGQTGSGKTCLAYLLAAGLGWQVVELNSSDLRSKAAIERIVGAASQNMAFFGSKRLILLDEVDALSREDRGGASAISSLIKDSCNPVILTATDIFSDKSVSALRFICRALEFKKINYLSIAKRLEEILSAEGSQAEEGAVKGLARGCGGDMRSALLDLQTLAMGSRVTNSGVSLVSSRERQQKVFSVMKAIFKGDSFAGARDARMESDLSSEMLFNWVEENIPRQYSDVGDIALAFDRLSRADIFNGRIYRRQNWGFLRYSTGLACEGVALSKRKPSYDFVMYQFPGLLSMLSRTSGLRALKKGLGLKIGGKTNSSARKVISSDLPFLKLVFRSRENAVALSASFGLDEKEIAFLLDAGPDTKKVQSVLEEAAAIREEGARPKFLAQVSPAPESPEKEESKADAHEGAGQTRLF</sequence>
<dbReference type="InterPro" id="IPR003593">
    <property type="entry name" value="AAA+_ATPase"/>
</dbReference>
<dbReference type="CDD" id="cd18140">
    <property type="entry name" value="HLD_clamp_RFC"/>
    <property type="match status" value="1"/>
</dbReference>
<dbReference type="InterPro" id="IPR003959">
    <property type="entry name" value="ATPase_AAA_core"/>
</dbReference>
<dbReference type="InterPro" id="IPR027417">
    <property type="entry name" value="P-loop_NTPase"/>
</dbReference>
<dbReference type="EMBL" id="JACQPB010000039">
    <property type="protein sequence ID" value="MBI4210664.1"/>
    <property type="molecule type" value="Genomic_DNA"/>
</dbReference>
<keyword evidence="4 7" id="KW-0547">Nucleotide-binding</keyword>
<protein>
    <recommendedName>
        <fullName evidence="2 7">Replication factor C large subunit</fullName>
        <shortName evidence="7">RFC large subunit</shortName>
    </recommendedName>
    <alternativeName>
        <fullName evidence="6 7">Clamp loader large subunit</fullName>
    </alternativeName>
</protein>
<dbReference type="SUPFAM" id="SSF52540">
    <property type="entry name" value="P-loop containing nucleoside triphosphate hydrolases"/>
    <property type="match status" value="1"/>
</dbReference>
<keyword evidence="3 7" id="KW-0235">DNA replication</keyword>
<feature type="domain" description="AAA+ ATPase" evidence="9">
    <location>
        <begin position="39"/>
        <end position="161"/>
    </location>
</feature>
<evidence type="ECO:0000256" key="2">
    <source>
        <dbReference type="ARBA" id="ARBA00014793"/>
    </source>
</evidence>
<evidence type="ECO:0000256" key="5">
    <source>
        <dbReference type="ARBA" id="ARBA00022840"/>
    </source>
</evidence>
<feature type="compositionally biased region" description="Basic and acidic residues" evidence="8">
    <location>
        <begin position="439"/>
        <end position="451"/>
    </location>
</feature>
<dbReference type="PANTHER" id="PTHR23389">
    <property type="entry name" value="CHROMOSOME TRANSMISSION FIDELITY FACTOR 18"/>
    <property type="match status" value="1"/>
</dbReference>
<evidence type="ECO:0000256" key="8">
    <source>
        <dbReference type="SAM" id="MobiDB-lite"/>
    </source>
</evidence>
<evidence type="ECO:0000256" key="4">
    <source>
        <dbReference type="ARBA" id="ARBA00022741"/>
    </source>
</evidence>